<protein>
    <submittedName>
        <fullName evidence="3">Uncharacterized protein</fullName>
    </submittedName>
</protein>
<accession>A0A2S4PXZ4</accession>
<evidence type="ECO:0000313" key="3">
    <source>
        <dbReference type="EMBL" id="POS86872.1"/>
    </source>
</evidence>
<dbReference type="GO" id="GO:0005634">
    <property type="term" value="C:nucleus"/>
    <property type="evidence" value="ECO:0007669"/>
    <property type="project" value="TreeGrafter"/>
</dbReference>
<gene>
    <name evidence="3" type="ORF">EPUL_001724</name>
</gene>
<keyword evidence="1" id="KW-0175">Coiled coil</keyword>
<sequence>MASDPPEEHIKLFVEMAPGISRKEIIRRIKGNNNNVEQALNEYYDNPDTNKYSSVDTSSDNDQDGSQDNHGIFFKIQGDDVPMPHSQYHSAPSRPPSRINNKSPLHNAYSSAGHTIADRNIMTGNDLNDQHQDSELTKALALSAQEAGLNSQDSGLNAISFGPATRDLYDSNQWSMVPLGKIDSTDSNADPEPTCREREPNTPAFLKPSIENNYLAALITIYHEIPLMRNIFLQSANMLDTYGYDKQWWMGRPIELGGQLSNDLTCFDIDHELQRLMAFLDDTDRSYGSIESLANSATVMSFSRAYDGSDKACAFLEAWRQCNQGFPRLVDQVFSAGVASEDTEQDEKQFAILELTVPSNSLFESLYDICDECLWPDLQPLDLASSPYLSHIAEVITFKIESTSDHKKISFPAVWYPDRYLKYSREASLEMRKKKYEVLEEIDRISKLENRLTCITSENGNLYSVKNVFEVSLKHDEDLLVEDYVHDKKETKDNSDLADVVSVNLSAELRRLIDSIDKKLDELNREKSLLSANLRHLSTMNTNQSPTPAAPTLKPYSLRGLRTTKSTMYICQRISNQTVKSSSEINSEQPLDQWWRIHYSTDSTPVFAVERTTTQEVLAAASEECMDPMLVYASEVALSMPKEPLPKPLQTFVQWDNRLFNNELQEERARSETDSLKAMGFGKPDYVSGFSASSPSKRKYAHGDLDNLEMETSHLERRNSENSVLDVEAPLPDYEDSHLKLDEILGTDKKKQPLVVGIEPFCVEVDDCSGKTDYEMNRSSPRGNNIQAESTDQMDFVFEKSVNKKD</sequence>
<dbReference type="InterPro" id="IPR055335">
    <property type="entry name" value="Ucp6/RUP1"/>
</dbReference>
<dbReference type="PANTHER" id="PTHR39597:SF1">
    <property type="entry name" value="UBA DOMAIN-CONTAINING PROTEIN RUP1"/>
    <property type="match status" value="1"/>
</dbReference>
<dbReference type="PANTHER" id="PTHR39597">
    <property type="entry name" value="UBA DOMAIN-CONTAINING PROTEIN RUP1"/>
    <property type="match status" value="1"/>
</dbReference>
<dbReference type="AlphaFoldDB" id="A0A2S4PXZ4"/>
<evidence type="ECO:0000256" key="2">
    <source>
        <dbReference type="SAM" id="MobiDB-lite"/>
    </source>
</evidence>
<dbReference type="Pfam" id="PF14555">
    <property type="entry name" value="UBA_4"/>
    <property type="match status" value="1"/>
</dbReference>
<comment type="caution">
    <text evidence="3">The sequence shown here is derived from an EMBL/GenBank/DDBJ whole genome shotgun (WGS) entry which is preliminary data.</text>
</comment>
<organism evidence="3 4">
    <name type="scientific">Erysiphe pulchra</name>
    <dbReference type="NCBI Taxonomy" id="225359"/>
    <lineage>
        <taxon>Eukaryota</taxon>
        <taxon>Fungi</taxon>
        <taxon>Dikarya</taxon>
        <taxon>Ascomycota</taxon>
        <taxon>Pezizomycotina</taxon>
        <taxon>Leotiomycetes</taxon>
        <taxon>Erysiphales</taxon>
        <taxon>Erysiphaceae</taxon>
        <taxon>Erysiphe</taxon>
    </lineage>
</organism>
<dbReference type="GO" id="GO:0016579">
    <property type="term" value="P:protein deubiquitination"/>
    <property type="evidence" value="ECO:0007669"/>
    <property type="project" value="TreeGrafter"/>
</dbReference>
<feature type="region of interest" description="Disordered" evidence="2">
    <location>
        <begin position="181"/>
        <end position="203"/>
    </location>
</feature>
<dbReference type="OrthoDB" id="4489171at2759"/>
<feature type="coiled-coil region" evidence="1">
    <location>
        <begin position="506"/>
        <end position="540"/>
    </location>
</feature>
<feature type="non-terminal residue" evidence="3">
    <location>
        <position position="806"/>
    </location>
</feature>
<evidence type="ECO:0000313" key="4">
    <source>
        <dbReference type="Proteomes" id="UP000237438"/>
    </source>
</evidence>
<feature type="region of interest" description="Disordered" evidence="2">
    <location>
        <begin position="44"/>
        <end position="100"/>
    </location>
</feature>
<evidence type="ECO:0000256" key="1">
    <source>
        <dbReference type="SAM" id="Coils"/>
    </source>
</evidence>
<reference evidence="3 4" key="1">
    <citation type="submission" date="2017-10" db="EMBL/GenBank/DDBJ databases">
        <title>Development of genomic resources for the powdery mildew, Erysiphe pulchra.</title>
        <authorList>
            <person name="Wadl P.A."/>
            <person name="Mack B.M."/>
            <person name="Moore G."/>
            <person name="Beltz S.B."/>
        </authorList>
    </citation>
    <scope>NUCLEOTIDE SEQUENCE [LARGE SCALE GENOMIC DNA]</scope>
    <source>
        <strain evidence="3">Cflorida</strain>
    </source>
</reference>
<feature type="region of interest" description="Disordered" evidence="2">
    <location>
        <begin position="774"/>
        <end position="794"/>
    </location>
</feature>
<dbReference type="EMBL" id="PEDP01000235">
    <property type="protein sequence ID" value="POS86872.1"/>
    <property type="molecule type" value="Genomic_DNA"/>
</dbReference>
<dbReference type="STRING" id="225359.A0A2S4PXZ4"/>
<keyword evidence="4" id="KW-1185">Reference proteome</keyword>
<name>A0A2S4PXZ4_9PEZI</name>
<proteinExistence type="predicted"/>
<dbReference type="Proteomes" id="UP000237438">
    <property type="component" value="Unassembled WGS sequence"/>
</dbReference>
<feature type="compositionally biased region" description="Polar residues" evidence="2">
    <location>
        <begin position="777"/>
        <end position="793"/>
    </location>
</feature>
<dbReference type="GO" id="GO:0005829">
    <property type="term" value="C:cytosol"/>
    <property type="evidence" value="ECO:0007669"/>
    <property type="project" value="TreeGrafter"/>
</dbReference>